<dbReference type="InterPro" id="IPR011990">
    <property type="entry name" value="TPR-like_helical_dom_sf"/>
</dbReference>
<gene>
    <name evidence="1" type="ORF">FRACYDRAFT_179181</name>
</gene>
<organism evidence="1 2">
    <name type="scientific">Fragilariopsis cylindrus CCMP1102</name>
    <dbReference type="NCBI Taxonomy" id="635003"/>
    <lineage>
        <taxon>Eukaryota</taxon>
        <taxon>Sar</taxon>
        <taxon>Stramenopiles</taxon>
        <taxon>Ochrophyta</taxon>
        <taxon>Bacillariophyta</taxon>
        <taxon>Bacillariophyceae</taxon>
        <taxon>Bacillariophycidae</taxon>
        <taxon>Bacillariales</taxon>
        <taxon>Bacillariaceae</taxon>
        <taxon>Fragilariopsis</taxon>
    </lineage>
</organism>
<dbReference type="SMART" id="SM00671">
    <property type="entry name" value="SEL1"/>
    <property type="match status" value="3"/>
</dbReference>
<dbReference type="Gene3D" id="1.25.40.10">
    <property type="entry name" value="Tetratricopeptide repeat domain"/>
    <property type="match status" value="1"/>
</dbReference>
<keyword evidence="2" id="KW-1185">Reference proteome</keyword>
<proteinExistence type="predicted"/>
<dbReference type="InterPro" id="IPR052945">
    <property type="entry name" value="Mitotic_Regulator"/>
</dbReference>
<dbReference type="SUPFAM" id="SSF81901">
    <property type="entry name" value="HCP-like"/>
    <property type="match status" value="1"/>
</dbReference>
<evidence type="ECO:0000313" key="1">
    <source>
        <dbReference type="EMBL" id="OEU22911.1"/>
    </source>
</evidence>
<reference evidence="1 2" key="1">
    <citation type="submission" date="2016-09" db="EMBL/GenBank/DDBJ databases">
        <title>Extensive genetic diversity and differential bi-allelic expression allows diatom success in the polar Southern Ocean.</title>
        <authorList>
            <consortium name="DOE Joint Genome Institute"/>
            <person name="Mock T."/>
            <person name="Otillar R.P."/>
            <person name="Strauss J."/>
            <person name="Dupont C."/>
            <person name="Frickenhaus S."/>
            <person name="Maumus F."/>
            <person name="Mcmullan M."/>
            <person name="Sanges R."/>
            <person name="Schmutz J."/>
            <person name="Toseland A."/>
            <person name="Valas R."/>
            <person name="Veluchamy A."/>
            <person name="Ward B.J."/>
            <person name="Allen A."/>
            <person name="Barry K."/>
            <person name="Falciatore A."/>
            <person name="Ferrante M."/>
            <person name="Fortunato A.E."/>
            <person name="Gloeckner G."/>
            <person name="Gruber A."/>
            <person name="Hipkin R."/>
            <person name="Janech M."/>
            <person name="Kroth P."/>
            <person name="Leese F."/>
            <person name="Lindquist E."/>
            <person name="Lyon B.R."/>
            <person name="Martin J."/>
            <person name="Mayer C."/>
            <person name="Parker M."/>
            <person name="Quesneville H."/>
            <person name="Raymond J."/>
            <person name="Uhlig C."/>
            <person name="Valentin K.U."/>
            <person name="Worden A.Z."/>
            <person name="Armbrust E.V."/>
            <person name="Bowler C."/>
            <person name="Green B."/>
            <person name="Moulton V."/>
            <person name="Van Oosterhout C."/>
            <person name="Grigoriev I."/>
        </authorList>
    </citation>
    <scope>NUCLEOTIDE SEQUENCE [LARGE SCALE GENOMIC DNA]</scope>
    <source>
        <strain evidence="1 2">CCMP1102</strain>
    </source>
</reference>
<dbReference type="EMBL" id="KV784353">
    <property type="protein sequence ID" value="OEU22911.1"/>
    <property type="molecule type" value="Genomic_DNA"/>
</dbReference>
<dbReference type="KEGG" id="fcy:FRACYDRAFT_179181"/>
<dbReference type="OrthoDB" id="40126at2759"/>
<sequence length="158" mass="17570">MATTYVFYNVNPEAGLELYERLARRGHVDSMVACGIILVEGLAGVPPKEREGVVWLEKAIAAPGTSAQACYELGTIYYTGIDGFIEEDAEKAYELFERAAQQDHTAALYMTADCLVEGEGVERSVAKAIPLFYKAADRGHRFSRQRIRELLARCDYPL</sequence>
<dbReference type="Pfam" id="PF08238">
    <property type="entry name" value="Sel1"/>
    <property type="match status" value="4"/>
</dbReference>
<dbReference type="AlphaFoldDB" id="A0A1E7FXN2"/>
<dbReference type="PANTHER" id="PTHR43628">
    <property type="entry name" value="ACTIVATOR OF C KINASE PROTEIN 1-RELATED"/>
    <property type="match status" value="1"/>
</dbReference>
<accession>A0A1E7FXN2</accession>
<dbReference type="Proteomes" id="UP000095751">
    <property type="component" value="Unassembled WGS sequence"/>
</dbReference>
<dbReference type="InterPro" id="IPR006597">
    <property type="entry name" value="Sel1-like"/>
</dbReference>
<name>A0A1E7FXN2_9STRA</name>
<protein>
    <submittedName>
        <fullName evidence="1">HCP-like protein</fullName>
    </submittedName>
</protein>
<dbReference type="InParanoid" id="A0A1E7FXN2"/>
<dbReference type="PANTHER" id="PTHR43628:SF1">
    <property type="entry name" value="CHITIN SYNTHASE REGULATORY FACTOR 2-RELATED"/>
    <property type="match status" value="1"/>
</dbReference>
<evidence type="ECO:0000313" key="2">
    <source>
        <dbReference type="Proteomes" id="UP000095751"/>
    </source>
</evidence>